<feature type="compositionally biased region" description="Acidic residues" evidence="9">
    <location>
        <begin position="992"/>
        <end position="1009"/>
    </location>
</feature>
<dbReference type="PROSITE" id="PS51847">
    <property type="entry name" value="SMP"/>
    <property type="match status" value="1"/>
</dbReference>
<evidence type="ECO:0000313" key="11">
    <source>
        <dbReference type="Ensembl" id="ENSACLP00000041466.1"/>
    </source>
</evidence>
<feature type="compositionally biased region" description="Low complexity" evidence="9">
    <location>
        <begin position="784"/>
        <end position="798"/>
    </location>
</feature>
<gene>
    <name evidence="11" type="primary">TEX2</name>
</gene>
<evidence type="ECO:0000256" key="5">
    <source>
        <dbReference type="ARBA" id="ARBA00022989"/>
    </source>
</evidence>
<keyword evidence="2" id="KW-0813">Transport</keyword>
<dbReference type="InterPro" id="IPR031468">
    <property type="entry name" value="SMP_LBD"/>
</dbReference>
<evidence type="ECO:0000256" key="7">
    <source>
        <dbReference type="ARBA" id="ARBA00023121"/>
    </source>
</evidence>
<reference evidence="12" key="2">
    <citation type="submission" date="2023-03" db="EMBL/GenBank/DDBJ databases">
        <authorList>
            <consortium name="Wellcome Sanger Institute Data Sharing"/>
        </authorList>
    </citation>
    <scope>NUCLEOTIDE SEQUENCE [LARGE SCALE GENOMIC DNA]</scope>
</reference>
<feature type="region of interest" description="Disordered" evidence="9">
    <location>
        <begin position="278"/>
        <end position="297"/>
    </location>
</feature>
<feature type="compositionally biased region" description="Polar residues" evidence="9">
    <location>
        <begin position="467"/>
        <end position="477"/>
    </location>
</feature>
<dbReference type="Proteomes" id="UP000265100">
    <property type="component" value="Chromosome 4"/>
</dbReference>
<feature type="compositionally biased region" description="Low complexity" evidence="9">
    <location>
        <begin position="142"/>
        <end position="159"/>
    </location>
</feature>
<feature type="region of interest" description="Disordered" evidence="9">
    <location>
        <begin position="835"/>
        <end position="867"/>
    </location>
</feature>
<dbReference type="GO" id="GO:0005789">
    <property type="term" value="C:endoplasmic reticulum membrane"/>
    <property type="evidence" value="ECO:0007669"/>
    <property type="project" value="UniProtKB-SubCell"/>
</dbReference>
<keyword evidence="4" id="KW-0256">Endoplasmic reticulum</keyword>
<dbReference type="PANTHER" id="PTHR13466">
    <property type="entry name" value="TEX2 PROTEIN-RELATED"/>
    <property type="match status" value="1"/>
</dbReference>
<feature type="compositionally biased region" description="Acidic residues" evidence="9">
    <location>
        <begin position="481"/>
        <end position="492"/>
    </location>
</feature>
<protein>
    <recommendedName>
        <fullName evidence="10">SMP-LTD domain-containing protein</fullName>
    </recommendedName>
</protein>
<keyword evidence="5" id="KW-1133">Transmembrane helix</keyword>
<proteinExistence type="predicted"/>
<dbReference type="AlphaFoldDB" id="A0A3P8RKL2"/>
<keyword evidence="8" id="KW-0472">Membrane</keyword>
<evidence type="ECO:0000256" key="9">
    <source>
        <dbReference type="SAM" id="MobiDB-lite"/>
    </source>
</evidence>
<feature type="region of interest" description="Disordered" evidence="9">
    <location>
        <begin position="455"/>
        <end position="492"/>
    </location>
</feature>
<evidence type="ECO:0000256" key="2">
    <source>
        <dbReference type="ARBA" id="ARBA00022448"/>
    </source>
</evidence>
<dbReference type="OMA" id="KRWNTGA"/>
<dbReference type="Ensembl" id="ENSACLT00000042443.2">
    <property type="protein sequence ID" value="ENSACLP00000041466.1"/>
    <property type="gene ID" value="ENSACLG00000027908.2"/>
</dbReference>
<keyword evidence="6" id="KW-0445">Lipid transport</keyword>
<feature type="domain" description="SMP-LTD" evidence="10">
    <location>
        <begin position="867"/>
        <end position="1147"/>
    </location>
</feature>
<feature type="compositionally biased region" description="Low complexity" evidence="9">
    <location>
        <begin position="1"/>
        <end position="14"/>
    </location>
</feature>
<keyword evidence="7" id="KW-0446">Lipid-binding</keyword>
<sequence>MMSSQGGSSRGSGQHAATPPPRHTPGPKLQVQRSHSRDTITIHFSALGKEEDDEEEELFGIPAGSVKDKSVLDGTGGLQGPASAADDRCVATGLEAKEELLFESAGADTPSGPAVLPVLSTTLSVQPSDPQPHTHSPALTINPTSTLSSNPPASSSWPSERLPVNPSPASSSSSSPCKSAALSSSKPFLSLVRSLSNDVESRETVPSLSTVAPTHARHRHLMKSFVKSLSTDASKADHSEGPLQHQQIQPSHRPPPRNMQLFKQFSQPRLSSSPVIVTQAGGDSKTAPSSPIMSPDGRSFFKVQEVEAKIEDTKRRLSEVMSDPLQLFSKIMGDESGTGSAGSAAYRAKSLSSSASELSGVTAVNGHGEGGNNYSIKEEEGAEGEDEEETPTAKGPESGFFSFPSLAPALTQASSSALHKSPSLTLGRCSMSALVARQEDEDFCELYSEDFELCTDTETPDGDRSGSRQPHTGSTGLCSELDPEDERAEEEAETLPVTGLIILTQLVYWYLVLPVPPCVCSVVHGIIAGFALALLVLWLSSPQPSSSVSRKRRRRIEQWNVAQLDIKEPGIFKGWMNEIHSYDPETYHATLTHSVYVRLEGSVLRLSKPNRNISRRATHNEPKPDVTYISQKIYDLTDSKIYLMPQSLARKRVWNKKYPICIELAKQDDFMSKAQGERPEAGEEKSTVQSEKVEKTDKGEKAEGSASAEEPKKPTFGGGDLTIYLFGRTGREKEEWFRRFLLASRMKSEGRGGSLPSICKNAFLPSHSRSSSFQSVGGLEADSRSSSRGSLEELSQSQSRHRETTAALSCGSTAGLKQKMLLDYNVYMAKYVSPQVPPRSPTATDSARNSPDSSPQTTKKLRRSSEETAEPEAWVNAFLGRIFWDFLGEKYWANVVSKKIQMKLSKIRLPYVMNELTLTELDMGFSIPKILRASKPSVDHQGLWFDLEVSYTGSFLMTLETKMNLARLGKEGEGLGEHGKDWSRPRTYCLADSDEESSSAGSSDEEDPPELLSDKPVLPGAEGYVGGHRPSKIMRFVDKIAKSKYFQKATETEFIKKKMEEVSNTPLLLTVEVQECRGTLAVNIPPPPTDRIWYGFRSPPHLELKARPKLGEREVTLVHVTEWIEKKLDQEFQKIFVMPNMDDVWLPIMHSAMDTRSNANLFTVTNDALKDPEPESDVSDM</sequence>
<evidence type="ECO:0000259" key="10">
    <source>
        <dbReference type="PROSITE" id="PS51847"/>
    </source>
</evidence>
<dbReference type="STRING" id="8154.ENSACLP00000041464"/>
<feature type="region of interest" description="Disordered" evidence="9">
    <location>
        <begin position="230"/>
        <end position="255"/>
    </location>
</feature>
<dbReference type="PANTHER" id="PTHR13466:SF2">
    <property type="entry name" value="TESTIS-EXPRESSED PROTEIN 2"/>
    <property type="match status" value="1"/>
</dbReference>
<feature type="region of interest" description="Disordered" evidence="9">
    <location>
        <begin position="1"/>
        <end position="86"/>
    </location>
</feature>
<accession>A0A3P8RKL2</accession>
<feature type="compositionally biased region" description="Low complexity" evidence="9">
    <location>
        <begin position="167"/>
        <end position="179"/>
    </location>
</feature>
<organism evidence="11 12">
    <name type="scientific">Astatotilapia calliptera</name>
    <name type="common">Eastern happy</name>
    <name type="synonym">Chromis callipterus</name>
    <dbReference type="NCBI Taxonomy" id="8154"/>
    <lineage>
        <taxon>Eukaryota</taxon>
        <taxon>Metazoa</taxon>
        <taxon>Chordata</taxon>
        <taxon>Craniata</taxon>
        <taxon>Vertebrata</taxon>
        <taxon>Euteleostomi</taxon>
        <taxon>Actinopterygii</taxon>
        <taxon>Neopterygii</taxon>
        <taxon>Teleostei</taxon>
        <taxon>Neoteleostei</taxon>
        <taxon>Acanthomorphata</taxon>
        <taxon>Ovalentaria</taxon>
        <taxon>Cichlomorphae</taxon>
        <taxon>Cichliformes</taxon>
        <taxon>Cichlidae</taxon>
        <taxon>African cichlids</taxon>
        <taxon>Pseudocrenilabrinae</taxon>
        <taxon>Haplochromini</taxon>
        <taxon>Astatotilapia</taxon>
    </lineage>
</organism>
<feature type="region of interest" description="Disordered" evidence="9">
    <location>
        <begin position="672"/>
        <end position="714"/>
    </location>
</feature>
<dbReference type="GO" id="GO:0008289">
    <property type="term" value="F:lipid binding"/>
    <property type="evidence" value="ECO:0007669"/>
    <property type="project" value="UniProtKB-KW"/>
</dbReference>
<dbReference type="GO" id="GO:0006869">
    <property type="term" value="P:lipid transport"/>
    <property type="evidence" value="ECO:0007669"/>
    <property type="project" value="UniProtKB-KW"/>
</dbReference>
<evidence type="ECO:0000256" key="4">
    <source>
        <dbReference type="ARBA" id="ARBA00022824"/>
    </source>
</evidence>
<evidence type="ECO:0000256" key="6">
    <source>
        <dbReference type="ARBA" id="ARBA00023055"/>
    </source>
</evidence>
<feature type="compositionally biased region" description="Acidic residues" evidence="9">
    <location>
        <begin position="380"/>
        <end position="390"/>
    </location>
</feature>
<keyword evidence="12" id="KW-1185">Reference proteome</keyword>
<feature type="region of interest" description="Disordered" evidence="9">
    <location>
        <begin position="361"/>
        <end position="404"/>
    </location>
</feature>
<feature type="region of interest" description="Disordered" evidence="9">
    <location>
        <begin position="770"/>
        <end position="807"/>
    </location>
</feature>
<feature type="compositionally biased region" description="Polar residues" evidence="9">
    <location>
        <begin position="123"/>
        <end position="141"/>
    </location>
</feature>
<dbReference type="CDD" id="cd21675">
    <property type="entry name" value="SMP_TEX2"/>
    <property type="match status" value="1"/>
</dbReference>
<reference evidence="11" key="3">
    <citation type="submission" date="2025-08" db="UniProtKB">
        <authorList>
            <consortium name="Ensembl"/>
        </authorList>
    </citation>
    <scope>IDENTIFICATION</scope>
</reference>
<reference evidence="11" key="4">
    <citation type="submission" date="2025-09" db="UniProtKB">
        <authorList>
            <consortium name="Ensembl"/>
        </authorList>
    </citation>
    <scope>IDENTIFICATION</scope>
</reference>
<evidence type="ECO:0000256" key="1">
    <source>
        <dbReference type="ARBA" id="ARBA00004586"/>
    </source>
</evidence>
<feature type="compositionally biased region" description="Basic and acidic residues" evidence="9">
    <location>
        <begin position="672"/>
        <end position="713"/>
    </location>
</feature>
<evidence type="ECO:0000256" key="3">
    <source>
        <dbReference type="ARBA" id="ARBA00022692"/>
    </source>
</evidence>
<keyword evidence="3" id="KW-0812">Transmembrane</keyword>
<evidence type="ECO:0000256" key="8">
    <source>
        <dbReference type="ARBA" id="ARBA00023136"/>
    </source>
</evidence>
<name>A0A3P8RKL2_ASTCA</name>
<feature type="compositionally biased region" description="Polar residues" evidence="9">
    <location>
        <begin position="841"/>
        <end position="858"/>
    </location>
</feature>
<reference evidence="11 12" key="1">
    <citation type="submission" date="2018-05" db="EMBL/GenBank/DDBJ databases">
        <authorList>
            <person name="Datahose"/>
        </authorList>
    </citation>
    <scope>NUCLEOTIDE SEQUENCE</scope>
</reference>
<feature type="region of interest" description="Disordered" evidence="9">
    <location>
        <begin position="991"/>
        <end position="1026"/>
    </location>
</feature>
<dbReference type="GeneTree" id="ENSGT00390000000463"/>
<evidence type="ECO:0000313" key="12">
    <source>
        <dbReference type="Proteomes" id="UP000265100"/>
    </source>
</evidence>
<dbReference type="Bgee" id="ENSACLG00000027908">
    <property type="expression patterns" value="Expressed in brain and 4 other cell types or tissues"/>
</dbReference>
<feature type="region of interest" description="Disordered" evidence="9">
    <location>
        <begin position="123"/>
        <end position="179"/>
    </location>
</feature>
<comment type="subcellular location">
    <subcellularLocation>
        <location evidence="1">Endoplasmic reticulum membrane</location>
    </subcellularLocation>
</comment>